<evidence type="ECO:0000313" key="3">
    <source>
        <dbReference type="Proteomes" id="UP000564644"/>
    </source>
</evidence>
<sequence length="173" mass="19264">MLKEDRLLEELLMEEERLQFESFSNETALQIGLAIVHKAMAERQSITVDIRRGRHQLFHYACPGTSADNDDWVLRKARVVERFQHSSYYMEVELRASGRTIAERYFLDPSEYAPYNGAFPIQVRKAGVIGVIAVSGLSGDLDHRLIVSVLQELLGAEAPDGDRAGAANVSGGT</sequence>
<reference evidence="2 3" key="1">
    <citation type="submission" date="2020-08" db="EMBL/GenBank/DDBJ databases">
        <title>Cohnella phylogeny.</title>
        <authorList>
            <person name="Dunlap C."/>
        </authorList>
    </citation>
    <scope>NUCLEOTIDE SEQUENCE [LARGE SCALE GENOMIC DNA]</scope>
    <source>
        <strain evidence="2 3">CBP 2801</strain>
    </source>
</reference>
<protein>
    <recommendedName>
        <fullName evidence="1">UPF0303 protein H7C18_14375</fullName>
    </recommendedName>
</protein>
<dbReference type="HAMAP" id="MF_00761">
    <property type="entry name" value="UPF0303"/>
    <property type="match status" value="1"/>
</dbReference>
<comment type="similarity">
    <text evidence="1">Belongs to the UPF0303 family.</text>
</comment>
<dbReference type="RefSeq" id="WP_185129770.1">
    <property type="nucleotide sequence ID" value="NZ_JACJVO010000017.1"/>
</dbReference>
<comment type="caution">
    <text evidence="2">The sequence shown here is derived from an EMBL/GenBank/DDBJ whole genome shotgun (WGS) entry which is preliminary data.</text>
</comment>
<dbReference type="PANTHER" id="PTHR28255:SF1">
    <property type="entry name" value="UPF0303 PROTEIN YBR137W"/>
    <property type="match status" value="1"/>
</dbReference>
<organism evidence="2 3">
    <name type="scientific">Cohnella zeiphila</name>
    <dbReference type="NCBI Taxonomy" id="2761120"/>
    <lineage>
        <taxon>Bacteria</taxon>
        <taxon>Bacillati</taxon>
        <taxon>Bacillota</taxon>
        <taxon>Bacilli</taxon>
        <taxon>Bacillales</taxon>
        <taxon>Paenibacillaceae</taxon>
        <taxon>Cohnella</taxon>
    </lineage>
</organism>
<dbReference type="PIRSF" id="PIRSF008757">
    <property type="entry name" value="UCP008757"/>
    <property type="match status" value="1"/>
</dbReference>
<dbReference type="Proteomes" id="UP000564644">
    <property type="component" value="Unassembled WGS sequence"/>
</dbReference>
<keyword evidence="3" id="KW-1185">Reference proteome</keyword>
<dbReference type="EMBL" id="JACJVO010000017">
    <property type="protein sequence ID" value="MBB6732103.1"/>
    <property type="molecule type" value="Genomic_DNA"/>
</dbReference>
<evidence type="ECO:0000256" key="1">
    <source>
        <dbReference type="HAMAP-Rule" id="MF_00761"/>
    </source>
</evidence>
<proteinExistence type="inferred from homology"/>
<dbReference type="Pfam" id="PF03928">
    <property type="entry name" value="HbpS-like"/>
    <property type="match status" value="1"/>
</dbReference>
<dbReference type="InterPro" id="IPR010371">
    <property type="entry name" value="YBR137W-like"/>
</dbReference>
<dbReference type="InterPro" id="IPR005624">
    <property type="entry name" value="PduO/GlcC-like"/>
</dbReference>
<dbReference type="AlphaFoldDB" id="A0A7X0SLA8"/>
<name>A0A7X0SLA8_9BACL</name>
<dbReference type="Gene3D" id="3.30.450.150">
    <property type="entry name" value="Haem-degrading domain"/>
    <property type="match status" value="1"/>
</dbReference>
<evidence type="ECO:0000313" key="2">
    <source>
        <dbReference type="EMBL" id="MBB6732103.1"/>
    </source>
</evidence>
<dbReference type="InterPro" id="IPR038084">
    <property type="entry name" value="PduO/GlcC-like_sf"/>
</dbReference>
<accession>A0A7X0SLA8</accession>
<dbReference type="PANTHER" id="PTHR28255">
    <property type="match status" value="1"/>
</dbReference>
<dbReference type="NCBIfam" id="NF002696">
    <property type="entry name" value="PRK02487.1-5"/>
    <property type="match status" value="1"/>
</dbReference>
<gene>
    <name evidence="2" type="ORF">H7C18_14375</name>
</gene>
<dbReference type="SUPFAM" id="SSF143744">
    <property type="entry name" value="GlcG-like"/>
    <property type="match status" value="1"/>
</dbReference>